<dbReference type="Gene3D" id="3.40.395.10">
    <property type="entry name" value="Adenoviral Proteinase, Chain A"/>
    <property type="match status" value="1"/>
</dbReference>
<evidence type="ECO:0000256" key="4">
    <source>
        <dbReference type="SAM" id="MobiDB-lite"/>
    </source>
</evidence>
<feature type="region of interest" description="Disordered" evidence="4">
    <location>
        <begin position="125"/>
        <end position="162"/>
    </location>
</feature>
<dbReference type="SUPFAM" id="SSF54001">
    <property type="entry name" value="Cysteine proteinases"/>
    <property type="match status" value="1"/>
</dbReference>
<gene>
    <name evidence="6" type="ORF">H5410_050326</name>
</gene>
<name>A0A9J5WV51_SOLCO</name>
<feature type="compositionally biased region" description="Basic and acidic residues" evidence="4">
    <location>
        <begin position="126"/>
        <end position="149"/>
    </location>
</feature>
<organism evidence="6 7">
    <name type="scientific">Solanum commersonii</name>
    <name type="common">Commerson's wild potato</name>
    <name type="synonym">Commerson's nightshade</name>
    <dbReference type="NCBI Taxonomy" id="4109"/>
    <lineage>
        <taxon>Eukaryota</taxon>
        <taxon>Viridiplantae</taxon>
        <taxon>Streptophyta</taxon>
        <taxon>Embryophyta</taxon>
        <taxon>Tracheophyta</taxon>
        <taxon>Spermatophyta</taxon>
        <taxon>Magnoliopsida</taxon>
        <taxon>eudicotyledons</taxon>
        <taxon>Gunneridae</taxon>
        <taxon>Pentapetalae</taxon>
        <taxon>asterids</taxon>
        <taxon>lamiids</taxon>
        <taxon>Solanales</taxon>
        <taxon>Solanaceae</taxon>
        <taxon>Solanoideae</taxon>
        <taxon>Solaneae</taxon>
        <taxon>Solanum</taxon>
    </lineage>
</organism>
<dbReference type="InterPro" id="IPR038765">
    <property type="entry name" value="Papain-like_cys_pep_sf"/>
</dbReference>
<comment type="similarity">
    <text evidence="1">Belongs to the peptidase C48 family.</text>
</comment>
<feature type="domain" description="Ubiquitin-like protease family profile" evidence="5">
    <location>
        <begin position="328"/>
        <end position="370"/>
    </location>
</feature>
<dbReference type="GO" id="GO:0008234">
    <property type="term" value="F:cysteine-type peptidase activity"/>
    <property type="evidence" value="ECO:0007669"/>
    <property type="project" value="InterPro"/>
</dbReference>
<dbReference type="GO" id="GO:0006508">
    <property type="term" value="P:proteolysis"/>
    <property type="evidence" value="ECO:0007669"/>
    <property type="project" value="UniProtKB-KW"/>
</dbReference>
<dbReference type="PANTHER" id="PTHR31470:SF46">
    <property type="entry name" value="ULP1 PROTEASE FAMILY, C-TERMINAL CATALYTIC DOMAIN CONTAINING PROTEIN"/>
    <property type="match status" value="1"/>
</dbReference>
<dbReference type="PANTHER" id="PTHR31470">
    <property type="entry name" value="CYSTEINE PROTEINASES SUPERFAMILY PROTEIN-RELATED-RELATED"/>
    <property type="match status" value="1"/>
</dbReference>
<dbReference type="InterPro" id="IPR003653">
    <property type="entry name" value="Peptidase_C48_C"/>
</dbReference>
<evidence type="ECO:0000256" key="3">
    <source>
        <dbReference type="ARBA" id="ARBA00022801"/>
    </source>
</evidence>
<reference evidence="6 7" key="1">
    <citation type="submission" date="2020-09" db="EMBL/GenBank/DDBJ databases">
        <title>De no assembly of potato wild relative species, Solanum commersonii.</title>
        <authorList>
            <person name="Cho K."/>
        </authorList>
    </citation>
    <scope>NUCLEOTIDE SEQUENCE [LARGE SCALE GENOMIC DNA]</scope>
    <source>
        <strain evidence="6">LZ3.2</strain>
        <tissue evidence="6">Leaf</tissue>
    </source>
</reference>
<evidence type="ECO:0000313" key="6">
    <source>
        <dbReference type="EMBL" id="KAG5579699.1"/>
    </source>
</evidence>
<dbReference type="OrthoDB" id="1680482at2759"/>
<evidence type="ECO:0000256" key="1">
    <source>
        <dbReference type="ARBA" id="ARBA00005234"/>
    </source>
</evidence>
<comment type="caution">
    <text evidence="6">The sequence shown here is derived from an EMBL/GenBank/DDBJ whole genome shotgun (WGS) entry which is preliminary data.</text>
</comment>
<keyword evidence="3" id="KW-0378">Hydrolase</keyword>
<protein>
    <recommendedName>
        <fullName evidence="5">Ubiquitin-like protease family profile domain-containing protein</fullName>
    </recommendedName>
</protein>
<accession>A0A9J5WV51</accession>
<keyword evidence="2" id="KW-0645">Protease</keyword>
<feature type="compositionally biased region" description="Basic and acidic residues" evidence="4">
    <location>
        <begin position="457"/>
        <end position="469"/>
    </location>
</feature>
<evidence type="ECO:0000256" key="2">
    <source>
        <dbReference type="ARBA" id="ARBA00022670"/>
    </source>
</evidence>
<keyword evidence="7" id="KW-1185">Reference proteome</keyword>
<dbReference type="Pfam" id="PF02902">
    <property type="entry name" value="Peptidase_C48"/>
    <property type="match status" value="1"/>
</dbReference>
<dbReference type="Proteomes" id="UP000824120">
    <property type="component" value="Chromosome 10"/>
</dbReference>
<dbReference type="AlphaFoldDB" id="A0A9J5WV51"/>
<proteinExistence type="inferred from homology"/>
<feature type="region of interest" description="Disordered" evidence="4">
    <location>
        <begin position="452"/>
        <end position="477"/>
    </location>
</feature>
<evidence type="ECO:0000259" key="5">
    <source>
        <dbReference type="Pfam" id="PF02902"/>
    </source>
</evidence>
<sequence>MVDMNIFLRKNVHFPESFSIPYFAGNVSDLHCPSSDPKEKKDILDIEEVKQYLKENVDKKFDDLQVLIKNNHTVLMKAVRKLKRKKIAARSIPIWRKSESKKTMSPIDMEFVNNDLIDNADVEAEEQTHVQQHEVRENADTLKDKRGSDDVSEPPSTRDVPFVDTLKDQRASEDVSKEVIFVDTLKDQRAGEDVSKEVIDDVVEVGTQKTKQAIVDQDVADKLQHNIPLPDKVSVNIDTSHIDVVFYYLRKKSKLRSPNQYRFTTLNDLFKTFINDAHTRYYCSPPDDNLSTQEHLARRVVVSTFERSIKNIIKAFSISAELSWHLVDDFHWVLVVIALKERLIRIYDSSLSTRIKVSSGEIKKLAIMLPSYLHDSGFFDQPERTDWSSLNAYKDSQTGMLLGPQHEFQVELYKTLCNKKAIASAFAEFLTDVILFQKMVSIQNISAKAGYISENDDPTRPKSHSREPAQEDLVNVD</sequence>
<dbReference type="EMBL" id="JACXVP010000010">
    <property type="protein sequence ID" value="KAG5579699.1"/>
    <property type="molecule type" value="Genomic_DNA"/>
</dbReference>
<evidence type="ECO:0000313" key="7">
    <source>
        <dbReference type="Proteomes" id="UP000824120"/>
    </source>
</evidence>